<evidence type="ECO:0000313" key="2">
    <source>
        <dbReference type="EMBL" id="KIY02423.1"/>
    </source>
</evidence>
<sequence length="109" mass="11513">MAGKKPLKDAAKSNPTALGDPVSLKAEQSDTSPTHQPQQKADRSPSLKERAEQDLNEAKKGNRSMLGDPVSLKAETSEGDPVRDADENEDGTGRSSGARKGGKGRDSKL</sequence>
<feature type="compositionally biased region" description="Basic and acidic residues" evidence="1">
    <location>
        <begin position="40"/>
        <end position="60"/>
    </location>
</feature>
<protein>
    <submittedName>
        <fullName evidence="2">Uncharacterized protein</fullName>
    </submittedName>
</protein>
<dbReference type="VEuPathDB" id="FungiDB:Z520_02562"/>
<feature type="compositionally biased region" description="Basic and acidic residues" evidence="1">
    <location>
        <begin position="1"/>
        <end position="11"/>
    </location>
</feature>
<organism evidence="2 3">
    <name type="scientific">Fonsecaea multimorphosa CBS 102226</name>
    <dbReference type="NCBI Taxonomy" id="1442371"/>
    <lineage>
        <taxon>Eukaryota</taxon>
        <taxon>Fungi</taxon>
        <taxon>Dikarya</taxon>
        <taxon>Ascomycota</taxon>
        <taxon>Pezizomycotina</taxon>
        <taxon>Eurotiomycetes</taxon>
        <taxon>Chaetothyriomycetidae</taxon>
        <taxon>Chaetothyriales</taxon>
        <taxon>Herpotrichiellaceae</taxon>
        <taxon>Fonsecaea</taxon>
    </lineage>
</organism>
<dbReference type="RefSeq" id="XP_016636545.1">
    <property type="nucleotide sequence ID" value="XM_016773075.1"/>
</dbReference>
<feature type="compositionally biased region" description="Polar residues" evidence="1">
    <location>
        <begin position="29"/>
        <end position="39"/>
    </location>
</feature>
<dbReference type="AlphaFoldDB" id="A0A0D2K8Q4"/>
<evidence type="ECO:0000313" key="3">
    <source>
        <dbReference type="Proteomes" id="UP000053411"/>
    </source>
</evidence>
<evidence type="ECO:0000256" key="1">
    <source>
        <dbReference type="SAM" id="MobiDB-lite"/>
    </source>
</evidence>
<proteinExistence type="predicted"/>
<name>A0A0D2K8Q4_9EURO</name>
<dbReference type="OrthoDB" id="5234213at2759"/>
<feature type="region of interest" description="Disordered" evidence="1">
    <location>
        <begin position="1"/>
        <end position="109"/>
    </location>
</feature>
<keyword evidence="3" id="KW-1185">Reference proteome</keyword>
<gene>
    <name evidence="2" type="ORF">Z520_02562</name>
</gene>
<reference evidence="2 3" key="1">
    <citation type="submission" date="2015-01" db="EMBL/GenBank/DDBJ databases">
        <title>The Genome Sequence of Fonsecaea multimorphosa CBS 102226.</title>
        <authorList>
            <consortium name="The Broad Institute Genomics Platform"/>
            <person name="Cuomo C."/>
            <person name="de Hoog S."/>
            <person name="Gorbushina A."/>
            <person name="Stielow B."/>
            <person name="Teixiera M."/>
            <person name="Abouelleil A."/>
            <person name="Chapman S.B."/>
            <person name="Priest M."/>
            <person name="Young S.K."/>
            <person name="Wortman J."/>
            <person name="Nusbaum C."/>
            <person name="Birren B."/>
        </authorList>
    </citation>
    <scope>NUCLEOTIDE SEQUENCE [LARGE SCALE GENOMIC DNA]</scope>
    <source>
        <strain evidence="2 3">CBS 102226</strain>
    </source>
</reference>
<dbReference type="GeneID" id="27708308"/>
<dbReference type="EMBL" id="KN848064">
    <property type="protein sequence ID" value="KIY02423.1"/>
    <property type="molecule type" value="Genomic_DNA"/>
</dbReference>
<dbReference type="Proteomes" id="UP000053411">
    <property type="component" value="Unassembled WGS sequence"/>
</dbReference>
<accession>A0A0D2K8Q4</accession>